<accession>A0AAW2CT29</accession>
<protein>
    <recommendedName>
        <fullName evidence="1">Reverse transcriptase zinc-binding domain-containing protein</fullName>
    </recommendedName>
</protein>
<name>A0AAW2CT29_9ROSI</name>
<evidence type="ECO:0000313" key="3">
    <source>
        <dbReference type="Proteomes" id="UP001459277"/>
    </source>
</evidence>
<reference evidence="2 3" key="1">
    <citation type="submission" date="2024-01" db="EMBL/GenBank/DDBJ databases">
        <title>A telomere-to-telomere, gap-free genome of sweet tea (Lithocarpus litseifolius).</title>
        <authorList>
            <person name="Zhou J."/>
        </authorList>
    </citation>
    <scope>NUCLEOTIDE SEQUENCE [LARGE SCALE GENOMIC DNA]</scope>
    <source>
        <strain evidence="2">Zhou-2022a</strain>
        <tissue evidence="2">Leaf</tissue>
    </source>
</reference>
<proteinExistence type="predicted"/>
<organism evidence="2 3">
    <name type="scientific">Lithocarpus litseifolius</name>
    <dbReference type="NCBI Taxonomy" id="425828"/>
    <lineage>
        <taxon>Eukaryota</taxon>
        <taxon>Viridiplantae</taxon>
        <taxon>Streptophyta</taxon>
        <taxon>Embryophyta</taxon>
        <taxon>Tracheophyta</taxon>
        <taxon>Spermatophyta</taxon>
        <taxon>Magnoliopsida</taxon>
        <taxon>eudicotyledons</taxon>
        <taxon>Gunneridae</taxon>
        <taxon>Pentapetalae</taxon>
        <taxon>rosids</taxon>
        <taxon>fabids</taxon>
        <taxon>Fagales</taxon>
        <taxon>Fagaceae</taxon>
        <taxon>Lithocarpus</taxon>
    </lineage>
</organism>
<sequence>MGSIKLRRPMRFLIQHLPSTNHNHLNQVVWSKIWKVKTPLKINTFVWKLLHDSLPTFSTLRQRGIPVDSNCAFCNEHEETSTHLFLLCLFSRACWHGSTLAIHSSDFSNISIQQWLTVIMNNHNSKDPTSMNYLPSLFITLWTIWNHRNRVVHEGISPNPMQVILIVQSLSCRYEDAFSEQSNSDSLLRRSATAIRSTERPWKLIIKVAGFRDKKKSRSAYVYEAVNL</sequence>
<comment type="caution">
    <text evidence="2">The sequence shown here is derived from an EMBL/GenBank/DDBJ whole genome shotgun (WGS) entry which is preliminary data.</text>
</comment>
<gene>
    <name evidence="2" type="ORF">SO802_015221</name>
</gene>
<evidence type="ECO:0000313" key="2">
    <source>
        <dbReference type="EMBL" id="KAL0001440.1"/>
    </source>
</evidence>
<dbReference type="Pfam" id="PF13966">
    <property type="entry name" value="zf-RVT"/>
    <property type="match status" value="1"/>
</dbReference>
<dbReference type="Proteomes" id="UP001459277">
    <property type="component" value="Unassembled WGS sequence"/>
</dbReference>
<feature type="domain" description="Reverse transcriptase zinc-binding" evidence="1">
    <location>
        <begin position="25"/>
        <end position="95"/>
    </location>
</feature>
<dbReference type="EMBL" id="JAZDWU010000005">
    <property type="protein sequence ID" value="KAL0001440.1"/>
    <property type="molecule type" value="Genomic_DNA"/>
</dbReference>
<keyword evidence="3" id="KW-1185">Reference proteome</keyword>
<evidence type="ECO:0000259" key="1">
    <source>
        <dbReference type="Pfam" id="PF13966"/>
    </source>
</evidence>
<dbReference type="AlphaFoldDB" id="A0AAW2CT29"/>
<dbReference type="InterPro" id="IPR026960">
    <property type="entry name" value="RVT-Znf"/>
</dbReference>